<protein>
    <submittedName>
        <fullName evidence="10">YegS/Rv2252/BmrU family lipid kinase</fullName>
    </submittedName>
</protein>
<sequence length="301" mass="30619">MSREAFTAVVNPAAGSGAAAGRITRLARELREGGAEVTVRYSRGLGHATELAAEAAARGHAVLAAGGDGLVGAVAAGLAGTGAELAVIPAGRGNDLSRAVPLPSDPAAAAGALRTLPSAPVDVAEAGGRVVVGSVYAGIDAAANDFANRRRLPRRPIAYQLAALAVAVRWRPVGYTLTVDGETVRLSGHSVVVANAPWYGGGLRVAPDARLDDGLLDLVTVGALPRRRMVAVLAALRRGAHLGLPGVETRRVRQITVAADRPLPVYADGEPLGHAPVTVRVRPAALRLIGVPGAAAPNLEW</sequence>
<keyword evidence="5 10" id="KW-0418">Kinase</keyword>
<dbReference type="Pfam" id="PF19279">
    <property type="entry name" value="YegS_C"/>
    <property type="match status" value="1"/>
</dbReference>
<proteinExistence type="inferred from homology"/>
<evidence type="ECO:0000256" key="6">
    <source>
        <dbReference type="ARBA" id="ARBA00022840"/>
    </source>
</evidence>
<dbReference type="InterPro" id="IPR001206">
    <property type="entry name" value="Diacylglycerol_kinase_cat_dom"/>
</dbReference>
<comment type="caution">
    <text evidence="10">The sequence shown here is derived from an EMBL/GenBank/DDBJ whole genome shotgun (WGS) entry which is preliminary data.</text>
</comment>
<dbReference type="SMART" id="SM00046">
    <property type="entry name" value="DAGKc"/>
    <property type="match status" value="1"/>
</dbReference>
<dbReference type="EMBL" id="JACHNH010000001">
    <property type="protein sequence ID" value="MBB4762064.1"/>
    <property type="molecule type" value="Genomic_DNA"/>
</dbReference>
<keyword evidence="7" id="KW-0594">Phospholipid biosynthesis</keyword>
<dbReference type="GO" id="GO:0016301">
    <property type="term" value="F:kinase activity"/>
    <property type="evidence" value="ECO:0007669"/>
    <property type="project" value="UniProtKB-KW"/>
</dbReference>
<dbReference type="Pfam" id="PF00781">
    <property type="entry name" value="DAGK_cat"/>
    <property type="match status" value="1"/>
</dbReference>
<keyword evidence="7" id="KW-0444">Lipid biosynthesis</keyword>
<evidence type="ECO:0000313" key="11">
    <source>
        <dbReference type="Proteomes" id="UP000578112"/>
    </source>
</evidence>
<dbReference type="PANTHER" id="PTHR12358:SF106">
    <property type="entry name" value="LIPID KINASE YEGS"/>
    <property type="match status" value="1"/>
</dbReference>
<dbReference type="PROSITE" id="PS50146">
    <property type="entry name" value="DAGK"/>
    <property type="match status" value="1"/>
</dbReference>
<dbReference type="RefSeq" id="WP_184992916.1">
    <property type="nucleotide sequence ID" value="NZ_BOMK01000057.1"/>
</dbReference>
<keyword evidence="3" id="KW-0808">Transferase</keyword>
<comment type="cofactor">
    <cofactor evidence="1">
        <name>Mg(2+)</name>
        <dbReference type="ChEBI" id="CHEBI:18420"/>
    </cofactor>
</comment>
<keyword evidence="11" id="KW-1185">Reference proteome</keyword>
<dbReference type="GO" id="GO:0005524">
    <property type="term" value="F:ATP binding"/>
    <property type="evidence" value="ECO:0007669"/>
    <property type="project" value="UniProtKB-KW"/>
</dbReference>
<keyword evidence="7" id="KW-0443">Lipid metabolism</keyword>
<evidence type="ECO:0000313" key="10">
    <source>
        <dbReference type="EMBL" id="MBB4762064.1"/>
    </source>
</evidence>
<evidence type="ECO:0000256" key="5">
    <source>
        <dbReference type="ARBA" id="ARBA00022777"/>
    </source>
</evidence>
<dbReference type="InterPro" id="IPR016064">
    <property type="entry name" value="NAD/diacylglycerol_kinase_sf"/>
</dbReference>
<keyword evidence="6" id="KW-0067">ATP-binding</keyword>
<comment type="similarity">
    <text evidence="2">Belongs to the diacylglycerol/lipid kinase family.</text>
</comment>
<dbReference type="InterPro" id="IPR017438">
    <property type="entry name" value="ATP-NAD_kinase_N"/>
</dbReference>
<dbReference type="Proteomes" id="UP000578112">
    <property type="component" value="Unassembled WGS sequence"/>
</dbReference>
<keyword evidence="8" id="KW-1208">Phospholipid metabolism</keyword>
<dbReference type="GO" id="GO:0008654">
    <property type="term" value="P:phospholipid biosynthetic process"/>
    <property type="evidence" value="ECO:0007669"/>
    <property type="project" value="UniProtKB-KW"/>
</dbReference>
<evidence type="ECO:0000256" key="3">
    <source>
        <dbReference type="ARBA" id="ARBA00022679"/>
    </source>
</evidence>
<keyword evidence="4" id="KW-0547">Nucleotide-binding</keyword>
<evidence type="ECO:0000256" key="1">
    <source>
        <dbReference type="ARBA" id="ARBA00001946"/>
    </source>
</evidence>
<name>A0A7W7MQ52_9ACTN</name>
<dbReference type="PANTHER" id="PTHR12358">
    <property type="entry name" value="SPHINGOSINE KINASE"/>
    <property type="match status" value="1"/>
</dbReference>
<evidence type="ECO:0000256" key="4">
    <source>
        <dbReference type="ARBA" id="ARBA00022741"/>
    </source>
</evidence>
<dbReference type="InterPro" id="IPR045540">
    <property type="entry name" value="YegS/DAGK_C"/>
</dbReference>
<dbReference type="InterPro" id="IPR050187">
    <property type="entry name" value="Lipid_Phosphate_FormReg"/>
</dbReference>
<evidence type="ECO:0000259" key="9">
    <source>
        <dbReference type="PROSITE" id="PS50146"/>
    </source>
</evidence>
<accession>A0A7W7MQ52</accession>
<evidence type="ECO:0000256" key="7">
    <source>
        <dbReference type="ARBA" id="ARBA00023209"/>
    </source>
</evidence>
<reference evidence="10 11" key="1">
    <citation type="submission" date="2020-08" db="EMBL/GenBank/DDBJ databases">
        <title>Sequencing the genomes of 1000 actinobacteria strains.</title>
        <authorList>
            <person name="Klenk H.-P."/>
        </authorList>
    </citation>
    <scope>NUCLEOTIDE SEQUENCE [LARGE SCALE GENOMIC DNA]</scope>
    <source>
        <strain evidence="10 11">DSM 43149</strain>
    </source>
</reference>
<organism evidence="10 11">
    <name type="scientific">Actinoplanes digitatis</name>
    <dbReference type="NCBI Taxonomy" id="1868"/>
    <lineage>
        <taxon>Bacteria</taxon>
        <taxon>Bacillati</taxon>
        <taxon>Actinomycetota</taxon>
        <taxon>Actinomycetes</taxon>
        <taxon>Micromonosporales</taxon>
        <taxon>Micromonosporaceae</taxon>
        <taxon>Actinoplanes</taxon>
    </lineage>
</organism>
<gene>
    <name evidence="10" type="ORF">BJ971_002620</name>
</gene>
<feature type="domain" description="DAGKc" evidence="9">
    <location>
        <begin position="1"/>
        <end position="130"/>
    </location>
</feature>
<dbReference type="SUPFAM" id="SSF111331">
    <property type="entry name" value="NAD kinase/diacylglycerol kinase-like"/>
    <property type="match status" value="1"/>
</dbReference>
<dbReference type="Gene3D" id="2.60.200.40">
    <property type="match status" value="1"/>
</dbReference>
<dbReference type="Gene3D" id="3.40.50.10330">
    <property type="entry name" value="Probable inorganic polyphosphate/atp-NAD kinase, domain 1"/>
    <property type="match status" value="1"/>
</dbReference>
<evidence type="ECO:0000256" key="2">
    <source>
        <dbReference type="ARBA" id="ARBA00005983"/>
    </source>
</evidence>
<dbReference type="AlphaFoldDB" id="A0A7W7MQ52"/>
<evidence type="ECO:0000256" key="8">
    <source>
        <dbReference type="ARBA" id="ARBA00023264"/>
    </source>
</evidence>
<dbReference type="GO" id="GO:0005886">
    <property type="term" value="C:plasma membrane"/>
    <property type="evidence" value="ECO:0007669"/>
    <property type="project" value="TreeGrafter"/>
</dbReference>